<dbReference type="HOGENOM" id="CLU_3033013_0_0_1"/>
<accession>A0A0D0DH96</accession>
<gene>
    <name evidence="1" type="ORF">PAXRUDRAFT_136111</name>
</gene>
<proteinExistence type="predicted"/>
<evidence type="ECO:0000313" key="1">
    <source>
        <dbReference type="EMBL" id="KIK97522.1"/>
    </source>
</evidence>
<reference evidence="2" key="2">
    <citation type="submission" date="2015-01" db="EMBL/GenBank/DDBJ databases">
        <title>Evolutionary Origins and Diversification of the Mycorrhizal Mutualists.</title>
        <authorList>
            <consortium name="DOE Joint Genome Institute"/>
            <consortium name="Mycorrhizal Genomics Consortium"/>
            <person name="Kohler A."/>
            <person name="Kuo A."/>
            <person name="Nagy L.G."/>
            <person name="Floudas D."/>
            <person name="Copeland A."/>
            <person name="Barry K.W."/>
            <person name="Cichocki N."/>
            <person name="Veneault-Fourrey C."/>
            <person name="LaButti K."/>
            <person name="Lindquist E.A."/>
            <person name="Lipzen A."/>
            <person name="Lundell T."/>
            <person name="Morin E."/>
            <person name="Murat C."/>
            <person name="Riley R."/>
            <person name="Ohm R."/>
            <person name="Sun H."/>
            <person name="Tunlid A."/>
            <person name="Henrissat B."/>
            <person name="Grigoriev I.V."/>
            <person name="Hibbett D.S."/>
            <person name="Martin F."/>
        </authorList>
    </citation>
    <scope>NUCLEOTIDE SEQUENCE [LARGE SCALE GENOMIC DNA]</scope>
    <source>
        <strain evidence="2">Ve08.2h10</strain>
    </source>
</reference>
<dbReference type="Proteomes" id="UP000054538">
    <property type="component" value="Unassembled WGS sequence"/>
</dbReference>
<dbReference type="AlphaFoldDB" id="A0A0D0DH96"/>
<dbReference type="EMBL" id="KN824931">
    <property type="protein sequence ID" value="KIK97522.1"/>
    <property type="molecule type" value="Genomic_DNA"/>
</dbReference>
<sequence>MINCPPAHLEISLAQRVVFQFLEACTKQTPDIYLLEFWQELKETCRTSVSEVTIT</sequence>
<protein>
    <submittedName>
        <fullName evidence="1">Uncharacterized protein</fullName>
    </submittedName>
</protein>
<keyword evidence="2" id="KW-1185">Reference proteome</keyword>
<organism evidence="1 2">
    <name type="scientific">Paxillus rubicundulus Ve08.2h10</name>
    <dbReference type="NCBI Taxonomy" id="930991"/>
    <lineage>
        <taxon>Eukaryota</taxon>
        <taxon>Fungi</taxon>
        <taxon>Dikarya</taxon>
        <taxon>Basidiomycota</taxon>
        <taxon>Agaricomycotina</taxon>
        <taxon>Agaricomycetes</taxon>
        <taxon>Agaricomycetidae</taxon>
        <taxon>Boletales</taxon>
        <taxon>Paxilineae</taxon>
        <taxon>Paxillaceae</taxon>
        <taxon>Paxillus</taxon>
    </lineage>
</organism>
<reference evidence="1 2" key="1">
    <citation type="submission" date="2014-04" db="EMBL/GenBank/DDBJ databases">
        <authorList>
            <consortium name="DOE Joint Genome Institute"/>
            <person name="Kuo A."/>
            <person name="Kohler A."/>
            <person name="Jargeat P."/>
            <person name="Nagy L.G."/>
            <person name="Floudas D."/>
            <person name="Copeland A."/>
            <person name="Barry K.W."/>
            <person name="Cichocki N."/>
            <person name="Veneault-Fourrey C."/>
            <person name="LaButti K."/>
            <person name="Lindquist E.A."/>
            <person name="Lipzen A."/>
            <person name="Lundell T."/>
            <person name="Morin E."/>
            <person name="Murat C."/>
            <person name="Sun H."/>
            <person name="Tunlid A."/>
            <person name="Henrissat B."/>
            <person name="Grigoriev I.V."/>
            <person name="Hibbett D.S."/>
            <person name="Martin F."/>
            <person name="Nordberg H.P."/>
            <person name="Cantor M.N."/>
            <person name="Hua S.X."/>
        </authorList>
    </citation>
    <scope>NUCLEOTIDE SEQUENCE [LARGE SCALE GENOMIC DNA]</scope>
    <source>
        <strain evidence="1 2">Ve08.2h10</strain>
    </source>
</reference>
<name>A0A0D0DH96_9AGAM</name>
<dbReference type="InParanoid" id="A0A0D0DH96"/>
<evidence type="ECO:0000313" key="2">
    <source>
        <dbReference type="Proteomes" id="UP000054538"/>
    </source>
</evidence>